<dbReference type="InterPro" id="IPR000277">
    <property type="entry name" value="Cys/Met-Metab_PyrdxlP-dep_enz"/>
</dbReference>
<dbReference type="CDD" id="cd00614">
    <property type="entry name" value="CGS_like"/>
    <property type="match status" value="1"/>
</dbReference>
<evidence type="ECO:0000256" key="3">
    <source>
        <dbReference type="HAMAP-Rule" id="MF_02056"/>
    </source>
</evidence>
<keyword evidence="7" id="KW-1185">Reference proteome</keyword>
<evidence type="ECO:0000256" key="5">
    <source>
        <dbReference type="RuleBase" id="RU362118"/>
    </source>
</evidence>
<dbReference type="EC" id="2.5.1.-" evidence="3"/>
<keyword evidence="3" id="KW-0486">Methionine biosynthesis</keyword>
<accession>A0A1T5AH51</accession>
<comment type="cofactor">
    <cofactor evidence="1 3 5">
        <name>pyridoxal 5'-phosphate</name>
        <dbReference type="ChEBI" id="CHEBI:597326"/>
    </cofactor>
</comment>
<dbReference type="PIRSF" id="PIRSF001434">
    <property type="entry name" value="CGS"/>
    <property type="match status" value="1"/>
</dbReference>
<dbReference type="UniPathway" id="UPA00051">
    <property type="reaction ID" value="UER00449"/>
</dbReference>
<dbReference type="GO" id="GO:0071266">
    <property type="term" value="P:'de novo' L-methionine biosynthetic process"/>
    <property type="evidence" value="ECO:0007669"/>
    <property type="project" value="UniProtKB-UniRule"/>
</dbReference>
<evidence type="ECO:0000313" key="7">
    <source>
        <dbReference type="Proteomes" id="UP000190044"/>
    </source>
</evidence>
<dbReference type="RefSeq" id="WP_079637375.1">
    <property type="nucleotide sequence ID" value="NZ_FUYP01000003.1"/>
</dbReference>
<dbReference type="InterPro" id="IPR015421">
    <property type="entry name" value="PyrdxlP-dep_Trfase_major"/>
</dbReference>
<dbReference type="GO" id="GO:0019346">
    <property type="term" value="P:transsulfuration"/>
    <property type="evidence" value="ECO:0007669"/>
    <property type="project" value="InterPro"/>
</dbReference>
<evidence type="ECO:0000256" key="1">
    <source>
        <dbReference type="ARBA" id="ARBA00001933"/>
    </source>
</evidence>
<dbReference type="Proteomes" id="UP000190044">
    <property type="component" value="Unassembled WGS sequence"/>
</dbReference>
<dbReference type="FunFam" id="3.40.640.10:FF:000046">
    <property type="entry name" value="Cystathionine gamma-lyase"/>
    <property type="match status" value="1"/>
</dbReference>
<dbReference type="GO" id="GO:0030170">
    <property type="term" value="F:pyridoxal phosphate binding"/>
    <property type="evidence" value="ECO:0007669"/>
    <property type="project" value="UniProtKB-UniRule"/>
</dbReference>
<dbReference type="GO" id="GO:0005737">
    <property type="term" value="C:cytoplasm"/>
    <property type="evidence" value="ECO:0007669"/>
    <property type="project" value="TreeGrafter"/>
</dbReference>
<comment type="subunit">
    <text evidence="3">Homotetramer.</text>
</comment>
<evidence type="ECO:0000313" key="6">
    <source>
        <dbReference type="EMBL" id="SKB33963.1"/>
    </source>
</evidence>
<dbReference type="Gene3D" id="3.90.1150.10">
    <property type="entry name" value="Aspartate Aminotransferase, domain 1"/>
    <property type="match status" value="1"/>
</dbReference>
<dbReference type="PANTHER" id="PTHR11808:SF80">
    <property type="entry name" value="CYSTATHIONINE GAMMA-LYASE"/>
    <property type="match status" value="1"/>
</dbReference>
<dbReference type="PANTHER" id="PTHR11808">
    <property type="entry name" value="TRANS-SULFURATION ENZYME FAMILY MEMBER"/>
    <property type="match status" value="1"/>
</dbReference>
<dbReference type="GO" id="GO:0071268">
    <property type="term" value="P:homocysteine biosynthetic process"/>
    <property type="evidence" value="ECO:0007669"/>
    <property type="project" value="InterPro"/>
</dbReference>
<dbReference type="Gene3D" id="3.40.640.10">
    <property type="entry name" value="Type I PLP-dependent aspartate aminotransferase-like (Major domain)"/>
    <property type="match status" value="1"/>
</dbReference>
<comment type="pathway">
    <text evidence="3">Amino-acid biosynthesis; L-methionine biosynthesis via de novo pathway; L-homocysteine from O-succinyl-L-homoserine: step 1/1.</text>
</comment>
<dbReference type="HAMAP" id="MF_02056">
    <property type="entry name" value="MetZ"/>
    <property type="match status" value="1"/>
</dbReference>
<comment type="function">
    <text evidence="3">Catalyzes the formation of L-homocysteine from O-succinyl-L-homoserine (OSHS) and hydrogen sulfide.</text>
</comment>
<dbReference type="EMBL" id="FUYP01000003">
    <property type="protein sequence ID" value="SKB33963.1"/>
    <property type="molecule type" value="Genomic_DNA"/>
</dbReference>
<dbReference type="GO" id="GO:0016846">
    <property type="term" value="F:carbon-sulfur lyase activity"/>
    <property type="evidence" value="ECO:0007669"/>
    <property type="project" value="TreeGrafter"/>
</dbReference>
<dbReference type="InterPro" id="IPR015422">
    <property type="entry name" value="PyrdxlP-dep_Trfase_small"/>
</dbReference>
<keyword evidence="3" id="KW-0808">Transferase</keyword>
<dbReference type="Pfam" id="PF01053">
    <property type="entry name" value="Cys_Met_Meta_PP"/>
    <property type="match status" value="1"/>
</dbReference>
<proteinExistence type="inferred from homology"/>
<keyword evidence="2 3" id="KW-0663">Pyridoxal phosphate</keyword>
<dbReference type="SUPFAM" id="SSF53383">
    <property type="entry name" value="PLP-dependent transferases"/>
    <property type="match status" value="1"/>
</dbReference>
<comment type="similarity">
    <text evidence="3">Belongs to the trans-sulfuration enzymes family. MetZ subfamily.</text>
</comment>
<gene>
    <name evidence="3" type="primary">metZ</name>
    <name evidence="6" type="ORF">SAMN06295937_1003205</name>
</gene>
<dbReference type="InterPro" id="IPR015424">
    <property type="entry name" value="PyrdxlP-dep_Trfase"/>
</dbReference>
<comment type="catalytic activity">
    <reaction evidence="3">
        <text>O-succinyl-L-homoserine + hydrogen sulfide = L-homocysteine + succinate</text>
        <dbReference type="Rhea" id="RHEA:27826"/>
        <dbReference type="ChEBI" id="CHEBI:29919"/>
        <dbReference type="ChEBI" id="CHEBI:30031"/>
        <dbReference type="ChEBI" id="CHEBI:57661"/>
        <dbReference type="ChEBI" id="CHEBI:58199"/>
    </reaction>
</comment>
<dbReference type="GO" id="GO:0016765">
    <property type="term" value="F:transferase activity, transferring alkyl or aryl (other than methyl) groups"/>
    <property type="evidence" value="ECO:0007669"/>
    <property type="project" value="UniProtKB-UniRule"/>
</dbReference>
<reference evidence="7" key="1">
    <citation type="submission" date="2017-02" db="EMBL/GenBank/DDBJ databases">
        <authorList>
            <person name="Varghese N."/>
            <person name="Submissions S."/>
        </authorList>
    </citation>
    <scope>NUCLEOTIDE SEQUENCE [LARGE SCALE GENOMIC DNA]</scope>
    <source>
        <strain evidence="7">R11H</strain>
    </source>
</reference>
<evidence type="ECO:0000256" key="4">
    <source>
        <dbReference type="PIRSR" id="PIRSR001434-2"/>
    </source>
</evidence>
<dbReference type="AlphaFoldDB" id="A0A1T5AH51"/>
<dbReference type="OrthoDB" id="9805807at2"/>
<keyword evidence="3" id="KW-0028">Amino-acid biosynthesis</keyword>
<dbReference type="InterPro" id="IPR006234">
    <property type="entry name" value="O-succ-hSer_sulfhydrylase"/>
</dbReference>
<evidence type="ECO:0000256" key="2">
    <source>
        <dbReference type="ARBA" id="ARBA00022898"/>
    </source>
</evidence>
<feature type="modified residue" description="N6-(pyridoxal phosphate)lysine" evidence="3 4">
    <location>
        <position position="217"/>
    </location>
</feature>
<sequence length="402" mass="43500">MKKKTGFDRSTTLKWHPATRAVRGGTWRSEHGETSEALFLTSGYSYDSAEEVAARFAGEEQGMTYSRLQNPTVAMLEERIALMEGAEACRVQASGMAAMTTALLCQLSAGDHIVAAKAAFGSCRWLVDTLCPRFGIESTVVDGRDNDAWEKAIRPNTKVFFFETPANPTLDIVDMAHVCSLARAHGITSVVDNAFATAVLQRPLDFGADVVAYSATKLMEGQGRVLAGAVCGTKAFINDVLLPFQRNTGPNLSPFNAWVVMKGLETLDLRARRQSENALAVGKAIEGRVARILHPGLASHPQHDLAMHQMEACGPIFAFELPGGAAQAMRFLNALELVDISNNIGDARSLCCHPWTTTHYGVSPEVRLDMGVSEGLLRINIGLEDPRDVIADLEQALTKVGL</sequence>
<name>A0A1T5AH51_9SPHN</name>
<protein>
    <recommendedName>
        <fullName evidence="3">O-succinylhomoserine sulfhydrylase</fullName>
        <shortName evidence="3">OSH sulfhydrylase</shortName>
        <shortName evidence="3">OSHS sulfhydrylase</shortName>
        <ecNumber evidence="3">2.5.1.-</ecNumber>
    </recommendedName>
</protein>
<organism evidence="6 7">
    <name type="scientific">Sphingopyxis flava</name>
    <dbReference type="NCBI Taxonomy" id="1507287"/>
    <lineage>
        <taxon>Bacteria</taxon>
        <taxon>Pseudomonadati</taxon>
        <taxon>Pseudomonadota</taxon>
        <taxon>Alphaproteobacteria</taxon>
        <taxon>Sphingomonadales</taxon>
        <taxon>Sphingomonadaceae</taxon>
        <taxon>Sphingopyxis</taxon>
    </lineage>
</organism>